<keyword evidence="1" id="KW-0732">Signal</keyword>
<sequence>MVLKGKLLAVAISAALLSACGGTEHTIVKVDPPTQETGDDDHDHGDAVTDTDGRLLVTSAGSNVVNLYSTADKSLIEAFGVTHYPKYVYSSENHRFAVLVQRDEGLVEFIDSGLYQEAHGDHFHMHQDAPAVAEFHLESVKPTHVTAGGSGVAIFSDGDKDSQQNAGVVMFSEAHISGEQSEVAQLHYETYMHGAAQARGEFLISTIRDPQSETSLPSQIGLYHAHGDHFHQESVFDVSCPALHGSAQSEDVIAFGCGDGVALITQQGEAFSAVKVANPDYFAEGQRVGTLKGHHDAAQFIASAGNDVLMVEPEEGHIERLTWQPSEGYRLASFGFSFAGEHVVVMDTAGKLSVFAAHEHDGEHHWETAGELQISTADLATMPEGHSFQITFSQAEQAVYVSDPIAKQIKKIDLEAAELVDTYELDYIPEKLVWLGITGEESHDH</sequence>
<feature type="signal peptide" evidence="1">
    <location>
        <begin position="1"/>
        <end position="21"/>
    </location>
</feature>
<dbReference type="OrthoDB" id="60524at2"/>
<gene>
    <name evidence="2" type="ORF">CEX98_04080</name>
</gene>
<evidence type="ECO:0000313" key="2">
    <source>
        <dbReference type="EMBL" id="PCK33012.1"/>
    </source>
</evidence>
<dbReference type="SUPFAM" id="SSF51004">
    <property type="entry name" value="C-terminal (heme d1) domain of cytochrome cd1-nitrite reductase"/>
    <property type="match status" value="1"/>
</dbReference>
<evidence type="ECO:0008006" key="4">
    <source>
        <dbReference type="Google" id="ProtNLM"/>
    </source>
</evidence>
<organism evidence="2 3">
    <name type="scientific">Pseudoalteromonas piscicida</name>
    <dbReference type="NCBI Taxonomy" id="43662"/>
    <lineage>
        <taxon>Bacteria</taxon>
        <taxon>Pseudomonadati</taxon>
        <taxon>Pseudomonadota</taxon>
        <taxon>Gammaproteobacteria</taxon>
        <taxon>Alteromonadales</taxon>
        <taxon>Pseudoalteromonadaceae</taxon>
        <taxon>Pseudoalteromonas</taxon>
    </lineage>
</organism>
<proteinExistence type="predicted"/>
<dbReference type="AlphaFoldDB" id="A0A2A5JU57"/>
<accession>A0A2A5JU57</accession>
<name>A0A2A5JU57_PSEO7</name>
<keyword evidence="3" id="KW-1185">Reference proteome</keyword>
<reference evidence="3" key="1">
    <citation type="journal article" date="2019" name="Genome Announc.">
        <title>Draft Genome Sequence of Pseudoalteromonas piscicida Strain 36Y ROTHPW, an Hypersaline Seawater Isolate from the South Coast of Sonora, Mexico.</title>
        <authorList>
            <person name="Sanchez-Diaz R."/>
            <person name="Molina-Garza Z.J."/>
            <person name="Cruz-Suarez L.E."/>
            <person name="Selvin J."/>
            <person name="Kiran G.S."/>
            <person name="Ibarra-Gamez J.C."/>
            <person name="Gomez-Gil B."/>
            <person name="Galaviz-Silva L."/>
        </authorList>
    </citation>
    <scope>NUCLEOTIDE SEQUENCE [LARGE SCALE GENOMIC DNA]</scope>
    <source>
        <strain evidence="3">36Y_RITHPW</strain>
    </source>
</reference>
<dbReference type="Proteomes" id="UP000228621">
    <property type="component" value="Unassembled WGS sequence"/>
</dbReference>
<protein>
    <recommendedName>
        <fullName evidence="4">5-methyltetrahydrofolate--homocysteine methyltransferase</fullName>
    </recommendedName>
</protein>
<dbReference type="EMBL" id="NKHF01000020">
    <property type="protein sequence ID" value="PCK33012.1"/>
    <property type="molecule type" value="Genomic_DNA"/>
</dbReference>
<evidence type="ECO:0000256" key="1">
    <source>
        <dbReference type="SAM" id="SignalP"/>
    </source>
</evidence>
<evidence type="ECO:0000313" key="3">
    <source>
        <dbReference type="Proteomes" id="UP000228621"/>
    </source>
</evidence>
<comment type="caution">
    <text evidence="2">The sequence shown here is derived from an EMBL/GenBank/DDBJ whole genome shotgun (WGS) entry which is preliminary data.</text>
</comment>
<feature type="chain" id="PRO_5012562918" description="5-methyltetrahydrofolate--homocysteine methyltransferase" evidence="1">
    <location>
        <begin position="22"/>
        <end position="445"/>
    </location>
</feature>
<dbReference type="PROSITE" id="PS51257">
    <property type="entry name" value="PROKAR_LIPOPROTEIN"/>
    <property type="match status" value="1"/>
</dbReference>
<dbReference type="InterPro" id="IPR011048">
    <property type="entry name" value="Haem_d1_sf"/>
</dbReference>